<feature type="compositionally biased region" description="Polar residues" evidence="1">
    <location>
        <begin position="138"/>
        <end position="151"/>
    </location>
</feature>
<feature type="region of interest" description="Disordered" evidence="1">
    <location>
        <begin position="107"/>
        <end position="186"/>
    </location>
</feature>
<dbReference type="Gene3D" id="1.10.10.10">
    <property type="entry name" value="Winged helix-like DNA-binding domain superfamily/Winged helix DNA-binding domain"/>
    <property type="match status" value="1"/>
</dbReference>
<dbReference type="InterPro" id="IPR036388">
    <property type="entry name" value="WH-like_DNA-bd_sf"/>
</dbReference>
<organism evidence="2 3">
    <name type="scientific">Paenibacillus lactis</name>
    <dbReference type="NCBI Taxonomy" id="228574"/>
    <lineage>
        <taxon>Bacteria</taxon>
        <taxon>Bacillati</taxon>
        <taxon>Bacillota</taxon>
        <taxon>Bacilli</taxon>
        <taxon>Bacillales</taxon>
        <taxon>Paenibacillaceae</taxon>
        <taxon>Paenibacillus</taxon>
    </lineage>
</organism>
<feature type="compositionally biased region" description="Basic and acidic residues" evidence="1">
    <location>
        <begin position="318"/>
        <end position="333"/>
    </location>
</feature>
<reference evidence="2 3" key="1">
    <citation type="submission" date="2021-03" db="EMBL/GenBank/DDBJ databases">
        <title>Genomic Encyclopedia of Type Strains, Phase IV (KMG-IV): sequencing the most valuable type-strain genomes for metagenomic binning, comparative biology and taxonomic classification.</title>
        <authorList>
            <person name="Goeker M."/>
        </authorList>
    </citation>
    <scope>NUCLEOTIDE SEQUENCE [LARGE SCALE GENOMIC DNA]</scope>
    <source>
        <strain evidence="2 3">DSM 15596</strain>
    </source>
</reference>
<dbReference type="Proteomes" id="UP000706926">
    <property type="component" value="Unassembled WGS sequence"/>
</dbReference>
<evidence type="ECO:0008006" key="4">
    <source>
        <dbReference type="Google" id="ProtNLM"/>
    </source>
</evidence>
<dbReference type="GeneID" id="95404134"/>
<name>A0ABS4F9T6_9BACL</name>
<dbReference type="SUPFAM" id="SSF46785">
    <property type="entry name" value="Winged helix' DNA-binding domain"/>
    <property type="match status" value="1"/>
</dbReference>
<accession>A0ABS4F9T6</accession>
<dbReference type="RefSeq" id="WP_210094669.1">
    <property type="nucleotide sequence ID" value="NZ_DMBX01000007.1"/>
</dbReference>
<proteinExistence type="predicted"/>
<feature type="compositionally biased region" description="Basic and acidic residues" evidence="1">
    <location>
        <begin position="153"/>
        <end position="183"/>
    </location>
</feature>
<dbReference type="EMBL" id="JAGGKI010000004">
    <property type="protein sequence ID" value="MBP1893021.1"/>
    <property type="molecule type" value="Genomic_DNA"/>
</dbReference>
<evidence type="ECO:0000313" key="3">
    <source>
        <dbReference type="Proteomes" id="UP000706926"/>
    </source>
</evidence>
<sequence length="333" mass="38124">MPEGSYPFPMYSGLLEPRHYKNIGNAIWLFLWCISSTTTEEEKEGTVWGFVLRGKPMKLSEISGHFGVNEKTVSRWLDTLEQHDYIRITRAPRGLILAVKNSKKYTDRNVRSVESDRTKMSYHPGGEETKMSDHGNSDKTNLSDHSTCDQTEMSDHLPSDQTEMSDHNEILPSDRTEMSDLKDITTTTPITTTDREWFEDESGLTSRADGMIAILNAYCKLHGKLDFHVKPREREAMGRMVAGGMPVPFTISTMESLLQAKRIREGSEFKYPTSFLYYVDGINEAWRNSQTTSLPMAGVAQGKPEQPKRMSKQQQALEDLRRRAREERQREQS</sequence>
<keyword evidence="3" id="KW-1185">Reference proteome</keyword>
<feature type="region of interest" description="Disordered" evidence="1">
    <location>
        <begin position="295"/>
        <end position="333"/>
    </location>
</feature>
<evidence type="ECO:0000313" key="2">
    <source>
        <dbReference type="EMBL" id="MBP1893021.1"/>
    </source>
</evidence>
<dbReference type="InterPro" id="IPR036390">
    <property type="entry name" value="WH_DNA-bd_sf"/>
</dbReference>
<gene>
    <name evidence="2" type="ORF">J2Z18_002123</name>
</gene>
<protein>
    <recommendedName>
        <fullName evidence="4">HTH marR-type domain-containing protein</fullName>
    </recommendedName>
</protein>
<feature type="compositionally biased region" description="Basic and acidic residues" evidence="1">
    <location>
        <begin position="107"/>
        <end position="137"/>
    </location>
</feature>
<evidence type="ECO:0000256" key="1">
    <source>
        <dbReference type="SAM" id="MobiDB-lite"/>
    </source>
</evidence>
<comment type="caution">
    <text evidence="2">The sequence shown here is derived from an EMBL/GenBank/DDBJ whole genome shotgun (WGS) entry which is preliminary data.</text>
</comment>